<dbReference type="AlphaFoldDB" id="B9SC33"/>
<proteinExistence type="predicted"/>
<dbReference type="eggNOG" id="ENOG502S6VD">
    <property type="taxonomic scope" value="Eukaryota"/>
</dbReference>
<evidence type="ECO:0008006" key="3">
    <source>
        <dbReference type="Google" id="ProtNLM"/>
    </source>
</evidence>
<organism evidence="1 2">
    <name type="scientific">Ricinus communis</name>
    <name type="common">Castor bean</name>
    <dbReference type="NCBI Taxonomy" id="3988"/>
    <lineage>
        <taxon>Eukaryota</taxon>
        <taxon>Viridiplantae</taxon>
        <taxon>Streptophyta</taxon>
        <taxon>Embryophyta</taxon>
        <taxon>Tracheophyta</taxon>
        <taxon>Spermatophyta</taxon>
        <taxon>Magnoliopsida</taxon>
        <taxon>eudicotyledons</taxon>
        <taxon>Gunneridae</taxon>
        <taxon>Pentapetalae</taxon>
        <taxon>rosids</taxon>
        <taxon>fabids</taxon>
        <taxon>Malpighiales</taxon>
        <taxon>Euphorbiaceae</taxon>
        <taxon>Acalyphoideae</taxon>
        <taxon>Acalypheae</taxon>
        <taxon>Ricinus</taxon>
    </lineage>
</organism>
<protein>
    <recommendedName>
        <fullName evidence="3">Stress induced protein</fullName>
    </recommendedName>
</protein>
<dbReference type="KEGG" id="rcu:8262864"/>
<reference evidence="2" key="1">
    <citation type="journal article" date="2010" name="Nat. Biotechnol.">
        <title>Draft genome sequence of the oilseed species Ricinus communis.</title>
        <authorList>
            <person name="Chan A.P."/>
            <person name="Crabtree J."/>
            <person name="Zhao Q."/>
            <person name="Lorenzi H."/>
            <person name="Orvis J."/>
            <person name="Puiu D."/>
            <person name="Melake-Berhan A."/>
            <person name="Jones K.M."/>
            <person name="Redman J."/>
            <person name="Chen G."/>
            <person name="Cahoon E.B."/>
            <person name="Gedil M."/>
            <person name="Stanke M."/>
            <person name="Haas B.J."/>
            <person name="Wortman J.R."/>
            <person name="Fraser-Liggett C.M."/>
            <person name="Ravel J."/>
            <person name="Rabinowicz P.D."/>
        </authorList>
    </citation>
    <scope>NUCLEOTIDE SEQUENCE [LARGE SCALE GENOMIC DNA]</scope>
    <source>
        <strain evidence="2">cv. Hale</strain>
    </source>
</reference>
<dbReference type="Proteomes" id="UP000008311">
    <property type="component" value="Unassembled WGS sequence"/>
</dbReference>
<keyword evidence="2" id="KW-1185">Reference proteome</keyword>
<dbReference type="OMA" id="CGCGYFR"/>
<dbReference type="OrthoDB" id="1934748at2759"/>
<evidence type="ECO:0000313" key="1">
    <source>
        <dbReference type="EMBL" id="EEF38891.1"/>
    </source>
</evidence>
<sequence length="153" mass="17980">MARTQQKETFVGTPYSPIMEHEQEGLDHLDDYSTSGCNCFHFFSFRWEQNHGNEHGHLLGEQRETWVVKKLKKVKEVSEVVAGPRWKTFIRKISAYIKKMKRHKNNNNQFQYDPESYALNFDGDREEDDLLVPIFSSRFSVPPSADQQRQNGL</sequence>
<dbReference type="PANTHER" id="PTHR47076:SF1">
    <property type="entry name" value="NHL DOMAIN PROTEIN"/>
    <property type="match status" value="1"/>
</dbReference>
<dbReference type="InParanoid" id="B9SC33"/>
<gene>
    <name evidence="1" type="ORF">RCOM_0702500</name>
</gene>
<name>B9SC33_RICCO</name>
<evidence type="ECO:0000313" key="2">
    <source>
        <dbReference type="Proteomes" id="UP000008311"/>
    </source>
</evidence>
<accession>B9SC33</accession>
<dbReference type="PANTHER" id="PTHR47076">
    <property type="entry name" value="NHL DOMAIN PROTEIN"/>
    <property type="match status" value="1"/>
</dbReference>
<dbReference type="EMBL" id="EQ973918">
    <property type="protein sequence ID" value="EEF38891.1"/>
    <property type="molecule type" value="Genomic_DNA"/>
</dbReference>
<dbReference type="STRING" id="3988.B9SC33"/>